<dbReference type="CDD" id="cd06261">
    <property type="entry name" value="TM_PBP2"/>
    <property type="match status" value="1"/>
</dbReference>
<dbReference type="InterPro" id="IPR035906">
    <property type="entry name" value="MetI-like_sf"/>
</dbReference>
<dbReference type="InterPro" id="IPR050366">
    <property type="entry name" value="BP-dependent_transpt_permease"/>
</dbReference>
<proteinExistence type="inferred from homology"/>
<feature type="transmembrane region" description="Helical" evidence="7">
    <location>
        <begin position="245"/>
        <end position="265"/>
    </location>
</feature>
<evidence type="ECO:0000259" key="8">
    <source>
        <dbReference type="PROSITE" id="PS50928"/>
    </source>
</evidence>
<dbReference type="PANTHER" id="PTHR43386:SF1">
    <property type="entry name" value="D,D-DIPEPTIDE TRANSPORT SYSTEM PERMEASE PROTEIN DDPC-RELATED"/>
    <property type="match status" value="1"/>
</dbReference>
<keyword evidence="4 7" id="KW-0812">Transmembrane</keyword>
<feature type="transmembrane region" description="Helical" evidence="7">
    <location>
        <begin position="12"/>
        <end position="34"/>
    </location>
</feature>
<feature type="transmembrane region" description="Helical" evidence="7">
    <location>
        <begin position="190"/>
        <end position="207"/>
    </location>
</feature>
<feature type="transmembrane region" description="Helical" evidence="7">
    <location>
        <begin position="111"/>
        <end position="131"/>
    </location>
</feature>
<feature type="transmembrane region" description="Helical" evidence="7">
    <location>
        <begin position="75"/>
        <end position="99"/>
    </location>
</feature>
<accession>A0ABY6ZED8</accession>
<dbReference type="EMBL" id="CP104067">
    <property type="protein sequence ID" value="WAH40505.1"/>
    <property type="molecule type" value="Genomic_DNA"/>
</dbReference>
<evidence type="ECO:0000313" key="9">
    <source>
        <dbReference type="EMBL" id="WAH40505.1"/>
    </source>
</evidence>
<evidence type="ECO:0000256" key="6">
    <source>
        <dbReference type="ARBA" id="ARBA00023136"/>
    </source>
</evidence>
<keyword evidence="3" id="KW-1003">Cell membrane</keyword>
<evidence type="ECO:0000256" key="3">
    <source>
        <dbReference type="ARBA" id="ARBA00022475"/>
    </source>
</evidence>
<evidence type="ECO:0000313" key="10">
    <source>
        <dbReference type="Proteomes" id="UP001164761"/>
    </source>
</evidence>
<comment type="subcellular location">
    <subcellularLocation>
        <location evidence="1 7">Cell membrane</location>
        <topology evidence="1 7">Multi-pass membrane protein</topology>
    </subcellularLocation>
</comment>
<evidence type="ECO:0000256" key="5">
    <source>
        <dbReference type="ARBA" id="ARBA00022989"/>
    </source>
</evidence>
<feature type="domain" description="ABC transmembrane type-1" evidence="8">
    <location>
        <begin position="72"/>
        <end position="259"/>
    </location>
</feature>
<keyword evidence="2 7" id="KW-0813">Transport</keyword>
<keyword evidence="10" id="KW-1185">Reference proteome</keyword>
<dbReference type="Proteomes" id="UP001164761">
    <property type="component" value="Chromosome"/>
</dbReference>
<dbReference type="SUPFAM" id="SSF161098">
    <property type="entry name" value="MetI-like"/>
    <property type="match status" value="1"/>
</dbReference>
<protein>
    <submittedName>
        <fullName evidence="9">ABC transporter permease</fullName>
    </submittedName>
</protein>
<dbReference type="Gene3D" id="1.10.3720.10">
    <property type="entry name" value="MetI-like"/>
    <property type="match status" value="1"/>
</dbReference>
<keyword evidence="6 7" id="KW-0472">Membrane</keyword>
<organism evidence="9 10">
    <name type="scientific">Alicyclobacillus fastidiosus</name>
    <dbReference type="NCBI Taxonomy" id="392011"/>
    <lineage>
        <taxon>Bacteria</taxon>
        <taxon>Bacillati</taxon>
        <taxon>Bacillota</taxon>
        <taxon>Bacilli</taxon>
        <taxon>Bacillales</taxon>
        <taxon>Alicyclobacillaceae</taxon>
        <taxon>Alicyclobacillus</taxon>
    </lineage>
</organism>
<dbReference type="RefSeq" id="WP_268004404.1">
    <property type="nucleotide sequence ID" value="NZ_BSUT01000001.1"/>
</dbReference>
<gene>
    <name evidence="9" type="ORF">NZD89_19550</name>
</gene>
<evidence type="ECO:0000256" key="2">
    <source>
        <dbReference type="ARBA" id="ARBA00022448"/>
    </source>
</evidence>
<dbReference type="Pfam" id="PF00528">
    <property type="entry name" value="BPD_transp_1"/>
    <property type="match status" value="1"/>
</dbReference>
<comment type="similarity">
    <text evidence="7">Belongs to the binding-protein-dependent transport system permease family.</text>
</comment>
<evidence type="ECO:0000256" key="1">
    <source>
        <dbReference type="ARBA" id="ARBA00004651"/>
    </source>
</evidence>
<sequence length="281" mass="30136">MTLIRVVCSKVRYVSGAILLLIFAVLSIFGTLLYPHGTPMDPTNLYAPASWSHPFGTDFAGRDILGMVVLGTRPVIVVAVLAGIITLFVGTLVGLLSAYVGGILDTVLMRLTDFILALPSYPIMIVLAAVLHVSGALPMAALLSVTAWAGLGRAIRSQVLSTKKQEYIEAARSLEIGHWRIAIGEMLPSLMPYIMMHLIMAVTAAVYGEVGLYFLGAVPVNSANWGVMLNWAFNVSGAIYTPQSALFLVAPLLAITLLQTGAVLFNQALEEYFNPNLRTSA</sequence>
<evidence type="ECO:0000256" key="7">
    <source>
        <dbReference type="RuleBase" id="RU363032"/>
    </source>
</evidence>
<keyword evidence="5 7" id="KW-1133">Transmembrane helix</keyword>
<dbReference type="PROSITE" id="PS50928">
    <property type="entry name" value="ABC_TM1"/>
    <property type="match status" value="1"/>
</dbReference>
<reference evidence="9" key="1">
    <citation type="submission" date="2022-08" db="EMBL/GenBank/DDBJ databases">
        <title>Alicyclobacillus fastidiosus DSM 17978, complete genome.</title>
        <authorList>
            <person name="Wang Q."/>
            <person name="Cai R."/>
            <person name="Wang Z."/>
        </authorList>
    </citation>
    <scope>NUCLEOTIDE SEQUENCE</scope>
    <source>
        <strain evidence="9">DSM 17978</strain>
    </source>
</reference>
<dbReference type="PANTHER" id="PTHR43386">
    <property type="entry name" value="OLIGOPEPTIDE TRANSPORT SYSTEM PERMEASE PROTEIN APPC"/>
    <property type="match status" value="1"/>
</dbReference>
<dbReference type="InterPro" id="IPR000515">
    <property type="entry name" value="MetI-like"/>
</dbReference>
<name>A0ABY6ZED8_9BACL</name>
<evidence type="ECO:0000256" key="4">
    <source>
        <dbReference type="ARBA" id="ARBA00022692"/>
    </source>
</evidence>